<protein>
    <submittedName>
        <fullName evidence="7">Noelin-like</fullName>
    </submittedName>
</protein>
<dbReference type="SMART" id="SM00284">
    <property type="entry name" value="OLF"/>
    <property type="match status" value="1"/>
</dbReference>
<dbReference type="GO" id="GO:0005615">
    <property type="term" value="C:extracellular space"/>
    <property type="evidence" value="ECO:0000318"/>
    <property type="project" value="GO_Central"/>
</dbReference>
<accession>A0A9J7M8G5</accession>
<gene>
    <name evidence="7" type="primary">LOC118429475</name>
</gene>
<dbReference type="GO" id="GO:0007165">
    <property type="term" value="P:signal transduction"/>
    <property type="evidence" value="ECO:0000318"/>
    <property type="project" value="GO_Central"/>
</dbReference>
<dbReference type="Pfam" id="PF02191">
    <property type="entry name" value="OLF"/>
    <property type="match status" value="1"/>
</dbReference>
<dbReference type="RefSeq" id="XP_035695859.1">
    <property type="nucleotide sequence ID" value="XM_035839966.1"/>
</dbReference>
<feature type="signal peptide" evidence="4">
    <location>
        <begin position="1"/>
        <end position="24"/>
    </location>
</feature>
<name>A0A9J7M8G5_BRAFL</name>
<dbReference type="OrthoDB" id="10366591at2759"/>
<keyword evidence="6" id="KW-1185">Reference proteome</keyword>
<dbReference type="GeneID" id="118429475"/>
<dbReference type="InterPro" id="IPR050605">
    <property type="entry name" value="Olfactomedin-like_domain"/>
</dbReference>
<dbReference type="Proteomes" id="UP000001554">
    <property type="component" value="Chromosome 13"/>
</dbReference>
<dbReference type="PANTHER" id="PTHR23192:SF85">
    <property type="entry name" value="GLIOMEDIN"/>
    <property type="match status" value="1"/>
</dbReference>
<evidence type="ECO:0000256" key="2">
    <source>
        <dbReference type="ARBA" id="ARBA00022525"/>
    </source>
</evidence>
<evidence type="ECO:0000256" key="4">
    <source>
        <dbReference type="SAM" id="SignalP"/>
    </source>
</evidence>
<dbReference type="InterPro" id="IPR003112">
    <property type="entry name" value="Olfac-like_dom"/>
</dbReference>
<dbReference type="OMA" id="IDTEYTI"/>
<evidence type="ECO:0000313" key="6">
    <source>
        <dbReference type="Proteomes" id="UP000001554"/>
    </source>
</evidence>
<dbReference type="PROSITE" id="PS51132">
    <property type="entry name" value="OLF"/>
    <property type="match status" value="1"/>
</dbReference>
<dbReference type="AlphaFoldDB" id="A0A9J7M8G5"/>
<evidence type="ECO:0000256" key="1">
    <source>
        <dbReference type="ARBA" id="ARBA00004613"/>
    </source>
</evidence>
<comment type="caution">
    <text evidence="3">Lacks conserved residue(s) required for the propagation of feature annotation.</text>
</comment>
<proteinExistence type="predicted"/>
<reference evidence="7" key="2">
    <citation type="submission" date="2025-08" db="UniProtKB">
        <authorList>
            <consortium name="RefSeq"/>
        </authorList>
    </citation>
    <scope>IDENTIFICATION</scope>
    <source>
        <strain evidence="7">S238N-H82</strain>
        <tissue evidence="7">Testes</tissue>
    </source>
</reference>
<evidence type="ECO:0000256" key="3">
    <source>
        <dbReference type="PROSITE-ProRule" id="PRU00446"/>
    </source>
</evidence>
<feature type="domain" description="Olfactomedin-like" evidence="5">
    <location>
        <begin position="108"/>
        <end position="387"/>
    </location>
</feature>
<comment type="subcellular location">
    <subcellularLocation>
        <location evidence="1">Secreted</location>
    </subcellularLocation>
</comment>
<keyword evidence="4" id="KW-0732">Signal</keyword>
<evidence type="ECO:0000259" key="5">
    <source>
        <dbReference type="PROSITE" id="PS51132"/>
    </source>
</evidence>
<reference evidence="6" key="1">
    <citation type="journal article" date="2020" name="Nat. Ecol. Evol.">
        <title>Deeply conserved synteny resolves early events in vertebrate evolution.</title>
        <authorList>
            <person name="Simakov O."/>
            <person name="Marletaz F."/>
            <person name="Yue J.X."/>
            <person name="O'Connell B."/>
            <person name="Jenkins J."/>
            <person name="Brandt A."/>
            <person name="Calef R."/>
            <person name="Tung C.H."/>
            <person name="Huang T.K."/>
            <person name="Schmutz J."/>
            <person name="Satoh N."/>
            <person name="Yu J.K."/>
            <person name="Putnam N.H."/>
            <person name="Green R.E."/>
            <person name="Rokhsar D.S."/>
        </authorList>
    </citation>
    <scope>NUCLEOTIDE SEQUENCE [LARGE SCALE GENOMIC DNA]</scope>
    <source>
        <strain evidence="6">S238N-H82</strain>
    </source>
</reference>
<dbReference type="KEGG" id="bfo:118429475"/>
<evidence type="ECO:0000313" key="7">
    <source>
        <dbReference type="RefSeq" id="XP_035695859.1"/>
    </source>
</evidence>
<dbReference type="PANTHER" id="PTHR23192">
    <property type="entry name" value="OLFACTOMEDIN-RELATED"/>
    <property type="match status" value="1"/>
</dbReference>
<organism evidence="6 7">
    <name type="scientific">Branchiostoma floridae</name>
    <name type="common">Florida lancelet</name>
    <name type="synonym">Amphioxus</name>
    <dbReference type="NCBI Taxonomy" id="7739"/>
    <lineage>
        <taxon>Eukaryota</taxon>
        <taxon>Metazoa</taxon>
        <taxon>Chordata</taxon>
        <taxon>Cephalochordata</taxon>
        <taxon>Leptocardii</taxon>
        <taxon>Amphioxiformes</taxon>
        <taxon>Branchiostomatidae</taxon>
        <taxon>Branchiostoma</taxon>
    </lineage>
</organism>
<sequence length="398" mass="43937">MAHPQHRFPCALTLVVTLVCLSSAQPIFKPPPDDKCVCKVSREDDSALQSEVEQLKIAVNQLSEKIEPTQELLHQTKQSIQNFTTGLQQSTTLCMTTTTTPTEDPALACQGPVTSFSGRQTIRAIGDNGVLLRDHSSSSDNTEKAWYLPKYSGNTIEEYRTMDDFAVGNVVTTYRLPGSAGSGGMAWWGHGHVIYNNCLYYQRFPDCMSYSYDCSNEKAQIVRYDLGLRAFTALQSLPTIQLSHWVDGPTYVYLAVDDRSVWAIGSNNGLIHLTKLNANHLGVEDIIDTEYTIPGSHLGSNIPPFIACGKFYSIVPDSTGSRMYGTSIMGARATLILDLTTKQKDTTQAWYCLPVKSRRYFSFNSRENKLYAIESGALVSYNATVGGSYHTDLVACAP</sequence>
<feature type="chain" id="PRO_5039886159" evidence="4">
    <location>
        <begin position="25"/>
        <end position="398"/>
    </location>
</feature>
<keyword evidence="2" id="KW-0964">Secreted</keyword>